<reference evidence="2 3" key="1">
    <citation type="submission" date="2014-04" db="EMBL/GenBank/DDBJ databases">
        <authorList>
            <consortium name="DOE Joint Genome Institute"/>
            <person name="Kuo A."/>
            <person name="Kohler A."/>
            <person name="Jargeat P."/>
            <person name="Nagy L.G."/>
            <person name="Floudas D."/>
            <person name="Copeland A."/>
            <person name="Barry K.W."/>
            <person name="Cichocki N."/>
            <person name="Veneault-Fourrey C."/>
            <person name="LaButti K."/>
            <person name="Lindquist E.A."/>
            <person name="Lipzen A."/>
            <person name="Lundell T."/>
            <person name="Morin E."/>
            <person name="Murat C."/>
            <person name="Sun H."/>
            <person name="Tunlid A."/>
            <person name="Henrissat B."/>
            <person name="Grigoriev I.V."/>
            <person name="Hibbett D.S."/>
            <person name="Martin F."/>
            <person name="Nordberg H.P."/>
            <person name="Cantor M.N."/>
            <person name="Hua S.X."/>
        </authorList>
    </citation>
    <scope>NUCLEOTIDE SEQUENCE [LARGE SCALE GENOMIC DNA]</scope>
    <source>
        <strain evidence="2 3">Ve08.2h10</strain>
    </source>
</reference>
<protein>
    <submittedName>
        <fullName evidence="2">Uncharacterized protein</fullName>
    </submittedName>
</protein>
<dbReference type="InParanoid" id="A0A0D0CNJ6"/>
<keyword evidence="1" id="KW-0472">Membrane</keyword>
<name>A0A0D0CNJ6_9AGAM</name>
<proteinExistence type="predicted"/>
<sequence length="72" mass="8169">MISLWWCAIRTLQQPIIMSQGSTRVKFFGFVPLVFSLSTYIPLDFPQKNHRYTSLNSLPMAGTFCSLLVAPT</sequence>
<keyword evidence="1" id="KW-0812">Transmembrane</keyword>
<keyword evidence="1" id="KW-1133">Transmembrane helix</keyword>
<evidence type="ECO:0000313" key="2">
    <source>
        <dbReference type="EMBL" id="KIK76843.1"/>
    </source>
</evidence>
<dbReference type="HOGENOM" id="CLU_2722917_0_0_1"/>
<accession>A0A0D0CNJ6</accession>
<dbReference type="Proteomes" id="UP000054538">
    <property type="component" value="Unassembled WGS sequence"/>
</dbReference>
<dbReference type="AlphaFoldDB" id="A0A0D0CNJ6"/>
<reference evidence="3" key="2">
    <citation type="submission" date="2015-01" db="EMBL/GenBank/DDBJ databases">
        <title>Evolutionary Origins and Diversification of the Mycorrhizal Mutualists.</title>
        <authorList>
            <consortium name="DOE Joint Genome Institute"/>
            <consortium name="Mycorrhizal Genomics Consortium"/>
            <person name="Kohler A."/>
            <person name="Kuo A."/>
            <person name="Nagy L.G."/>
            <person name="Floudas D."/>
            <person name="Copeland A."/>
            <person name="Barry K.W."/>
            <person name="Cichocki N."/>
            <person name="Veneault-Fourrey C."/>
            <person name="LaButti K."/>
            <person name="Lindquist E.A."/>
            <person name="Lipzen A."/>
            <person name="Lundell T."/>
            <person name="Morin E."/>
            <person name="Murat C."/>
            <person name="Riley R."/>
            <person name="Ohm R."/>
            <person name="Sun H."/>
            <person name="Tunlid A."/>
            <person name="Henrissat B."/>
            <person name="Grigoriev I.V."/>
            <person name="Hibbett D.S."/>
            <person name="Martin F."/>
        </authorList>
    </citation>
    <scope>NUCLEOTIDE SEQUENCE [LARGE SCALE GENOMIC DNA]</scope>
    <source>
        <strain evidence="3">Ve08.2h10</strain>
    </source>
</reference>
<organism evidence="2 3">
    <name type="scientific">Paxillus rubicundulus Ve08.2h10</name>
    <dbReference type="NCBI Taxonomy" id="930991"/>
    <lineage>
        <taxon>Eukaryota</taxon>
        <taxon>Fungi</taxon>
        <taxon>Dikarya</taxon>
        <taxon>Basidiomycota</taxon>
        <taxon>Agaricomycotina</taxon>
        <taxon>Agaricomycetes</taxon>
        <taxon>Agaricomycetidae</taxon>
        <taxon>Boletales</taxon>
        <taxon>Paxilineae</taxon>
        <taxon>Paxillaceae</taxon>
        <taxon>Paxillus</taxon>
    </lineage>
</organism>
<evidence type="ECO:0000256" key="1">
    <source>
        <dbReference type="SAM" id="Phobius"/>
    </source>
</evidence>
<feature type="transmembrane region" description="Helical" evidence="1">
    <location>
        <begin position="25"/>
        <end position="43"/>
    </location>
</feature>
<evidence type="ECO:0000313" key="3">
    <source>
        <dbReference type="Proteomes" id="UP000054538"/>
    </source>
</evidence>
<gene>
    <name evidence="2" type="ORF">PAXRUDRAFT_409549</name>
</gene>
<dbReference type="EMBL" id="KN827266">
    <property type="protein sequence ID" value="KIK76843.1"/>
    <property type="molecule type" value="Genomic_DNA"/>
</dbReference>
<keyword evidence="3" id="KW-1185">Reference proteome</keyword>